<dbReference type="Pfam" id="PF04237">
    <property type="entry name" value="YjbR"/>
    <property type="match status" value="1"/>
</dbReference>
<sequence length="202" mass="22160">MAAHLVGQFLPGAADVRRDGVTLGCAHHGRLTERTDAKPAPRRISAARAAAEAVRVGKATLTNVDEFYTGSVPHPKMFHDDDFGLAEVREIALGFPEAFEKVSHGRPVFCAPKMFAIYGGSTRESGEMVTVPSCLLFKADDADRTALERDERTFHPAYLGPYGWLGLDFSVAEVDWEEVGELVDASFRLVASKKLIVRLDER</sequence>
<proteinExistence type="predicted"/>
<protein>
    <recommendedName>
        <fullName evidence="3">Phosphoribosylglycinamide formyltransferase</fullName>
    </recommendedName>
</protein>
<evidence type="ECO:0000313" key="1">
    <source>
        <dbReference type="EMBL" id="BBY29193.1"/>
    </source>
</evidence>
<gene>
    <name evidence="1" type="ORF">MSEDJ_32890</name>
</gene>
<dbReference type="EMBL" id="AP022588">
    <property type="protein sequence ID" value="BBY29193.1"/>
    <property type="molecule type" value="Genomic_DNA"/>
</dbReference>
<name>A0A7I7QS38_9MYCO</name>
<dbReference type="Gene3D" id="3.90.1150.30">
    <property type="match status" value="1"/>
</dbReference>
<keyword evidence="2" id="KW-1185">Reference proteome</keyword>
<evidence type="ECO:0000313" key="2">
    <source>
        <dbReference type="Proteomes" id="UP000467193"/>
    </source>
</evidence>
<dbReference type="Proteomes" id="UP000467193">
    <property type="component" value="Chromosome"/>
</dbReference>
<dbReference type="SUPFAM" id="SSF142906">
    <property type="entry name" value="YjbR-like"/>
    <property type="match status" value="1"/>
</dbReference>
<dbReference type="KEGG" id="msei:MSEDJ_32890"/>
<organism evidence="1 2">
    <name type="scientific">Mycolicibacterium sediminis</name>
    <dbReference type="NCBI Taxonomy" id="1286180"/>
    <lineage>
        <taxon>Bacteria</taxon>
        <taxon>Bacillati</taxon>
        <taxon>Actinomycetota</taxon>
        <taxon>Actinomycetes</taxon>
        <taxon>Mycobacteriales</taxon>
        <taxon>Mycobacteriaceae</taxon>
        <taxon>Mycolicibacterium</taxon>
    </lineage>
</organism>
<dbReference type="InterPro" id="IPR038056">
    <property type="entry name" value="YjbR-like_sf"/>
</dbReference>
<accession>A0A7I7QS38</accession>
<evidence type="ECO:0008006" key="3">
    <source>
        <dbReference type="Google" id="ProtNLM"/>
    </source>
</evidence>
<reference evidence="1 2" key="1">
    <citation type="journal article" date="2019" name="Emerg. Microbes Infect.">
        <title>Comprehensive subspecies identification of 175 nontuberculous mycobacteria species based on 7547 genomic profiles.</title>
        <authorList>
            <person name="Matsumoto Y."/>
            <person name="Kinjo T."/>
            <person name="Motooka D."/>
            <person name="Nabeya D."/>
            <person name="Jung N."/>
            <person name="Uechi K."/>
            <person name="Horii T."/>
            <person name="Iida T."/>
            <person name="Fujita J."/>
            <person name="Nakamura S."/>
        </authorList>
    </citation>
    <scope>NUCLEOTIDE SEQUENCE [LARGE SCALE GENOMIC DNA]</scope>
    <source>
        <strain evidence="1 2">JCM 17899</strain>
    </source>
</reference>
<dbReference type="AlphaFoldDB" id="A0A7I7QS38"/>
<dbReference type="InterPro" id="IPR058532">
    <property type="entry name" value="YjbR/MT2646/Rv2570-like"/>
</dbReference>